<dbReference type="Proteomes" id="UP000799778">
    <property type="component" value="Unassembled WGS sequence"/>
</dbReference>
<reference evidence="2" key="1">
    <citation type="journal article" date="2020" name="Stud. Mycol.">
        <title>101 Dothideomycetes genomes: a test case for predicting lifestyles and emergence of pathogens.</title>
        <authorList>
            <person name="Haridas S."/>
            <person name="Albert R."/>
            <person name="Binder M."/>
            <person name="Bloem J."/>
            <person name="Labutti K."/>
            <person name="Salamov A."/>
            <person name="Andreopoulos B."/>
            <person name="Baker S."/>
            <person name="Barry K."/>
            <person name="Bills G."/>
            <person name="Bluhm B."/>
            <person name="Cannon C."/>
            <person name="Castanera R."/>
            <person name="Culley D."/>
            <person name="Daum C."/>
            <person name="Ezra D."/>
            <person name="Gonzalez J."/>
            <person name="Henrissat B."/>
            <person name="Kuo A."/>
            <person name="Liang C."/>
            <person name="Lipzen A."/>
            <person name="Lutzoni F."/>
            <person name="Magnuson J."/>
            <person name="Mondo S."/>
            <person name="Nolan M."/>
            <person name="Ohm R."/>
            <person name="Pangilinan J."/>
            <person name="Park H.-J."/>
            <person name="Ramirez L."/>
            <person name="Alfaro M."/>
            <person name="Sun H."/>
            <person name="Tritt A."/>
            <person name="Yoshinaga Y."/>
            <person name="Zwiers L.-H."/>
            <person name="Turgeon B."/>
            <person name="Goodwin S."/>
            <person name="Spatafora J."/>
            <person name="Crous P."/>
            <person name="Grigoriev I."/>
        </authorList>
    </citation>
    <scope>NUCLEOTIDE SEQUENCE</scope>
    <source>
        <strain evidence="2">CBS 175.79</strain>
    </source>
</reference>
<dbReference type="RefSeq" id="XP_033379210.1">
    <property type="nucleotide sequence ID" value="XM_033526166.1"/>
</dbReference>
<evidence type="ECO:0000313" key="3">
    <source>
        <dbReference type="Proteomes" id="UP000799778"/>
    </source>
</evidence>
<organism evidence="2 3">
    <name type="scientific">Aaosphaeria arxii CBS 175.79</name>
    <dbReference type="NCBI Taxonomy" id="1450172"/>
    <lineage>
        <taxon>Eukaryota</taxon>
        <taxon>Fungi</taxon>
        <taxon>Dikarya</taxon>
        <taxon>Ascomycota</taxon>
        <taxon>Pezizomycotina</taxon>
        <taxon>Dothideomycetes</taxon>
        <taxon>Pleosporomycetidae</taxon>
        <taxon>Pleosporales</taxon>
        <taxon>Pleosporales incertae sedis</taxon>
        <taxon>Aaosphaeria</taxon>
    </lineage>
</organism>
<dbReference type="EMBL" id="ML978075">
    <property type="protein sequence ID" value="KAF2010871.1"/>
    <property type="molecule type" value="Genomic_DNA"/>
</dbReference>
<gene>
    <name evidence="2" type="ORF">BU24DRAFT_413581</name>
</gene>
<dbReference type="AlphaFoldDB" id="A0A6A5XD91"/>
<keyword evidence="3" id="KW-1185">Reference proteome</keyword>
<sequence length="104" mass="11122">MIAAGAAAVALVITLKGKSSGKKRQERRETNRSGEDFPQSPVGRDAETAIAPPFEPIPPSIHPPPPPPPTPKKSSDGPPTPKLPFNTVYAVELAYYGTQTFEEE</sequence>
<name>A0A6A5XD91_9PLEO</name>
<feature type="region of interest" description="Disordered" evidence="1">
    <location>
        <begin position="15"/>
        <end position="84"/>
    </location>
</feature>
<evidence type="ECO:0000313" key="2">
    <source>
        <dbReference type="EMBL" id="KAF2010871.1"/>
    </source>
</evidence>
<evidence type="ECO:0000256" key="1">
    <source>
        <dbReference type="SAM" id="MobiDB-lite"/>
    </source>
</evidence>
<dbReference type="GeneID" id="54283563"/>
<accession>A0A6A5XD91</accession>
<feature type="compositionally biased region" description="Pro residues" evidence="1">
    <location>
        <begin position="53"/>
        <end position="71"/>
    </location>
</feature>
<feature type="compositionally biased region" description="Basic and acidic residues" evidence="1">
    <location>
        <begin position="26"/>
        <end position="35"/>
    </location>
</feature>
<proteinExistence type="predicted"/>
<protein>
    <submittedName>
        <fullName evidence="2">Uncharacterized protein</fullName>
    </submittedName>
</protein>